<dbReference type="PRINTS" id="PR01415">
    <property type="entry name" value="ANKYRIN"/>
</dbReference>
<sequence length="259" mass="29465">MSELFFKINKELNQLVQVDALDKLGQTPLHLALRNKNMDVVELLLTGDANPNLADSEGLTPLHIICKNYRYNIIHMCQFANQQISITPLYMYDSVKMIFELSNNRHQPVKVNARDNLGYTPSLHLSLNNQYCKFHETVELLLTRGADPNMANEEGLTLLHIFCTEANHDLMTMFFNIIDQGNQVAQIEARDNEAAAAAAAAADPHVCVYRAYIYALGKKRKVLRTRAAPSLNPRRELAARKEKEKKGERETRQTVKTDR</sequence>
<reference evidence="5 6" key="1">
    <citation type="journal article" date="2024" name="bioRxiv">
        <title>A reference genome for Trichogramma kaykai: A tiny desert-dwelling parasitoid wasp with competing sex-ratio distorters.</title>
        <authorList>
            <person name="Culotta J."/>
            <person name="Lindsey A.R."/>
        </authorList>
    </citation>
    <scope>NUCLEOTIDE SEQUENCE [LARGE SCALE GENOMIC DNA]</scope>
    <source>
        <strain evidence="5 6">KSX58</strain>
    </source>
</reference>
<keyword evidence="2 3" id="KW-0040">ANK repeat</keyword>
<accession>A0ABD2WJW2</accession>
<evidence type="ECO:0000256" key="3">
    <source>
        <dbReference type="PROSITE-ProRule" id="PRU00023"/>
    </source>
</evidence>
<dbReference type="Gene3D" id="1.25.40.20">
    <property type="entry name" value="Ankyrin repeat-containing domain"/>
    <property type="match status" value="2"/>
</dbReference>
<organism evidence="5 6">
    <name type="scientific">Trichogramma kaykai</name>
    <dbReference type="NCBI Taxonomy" id="54128"/>
    <lineage>
        <taxon>Eukaryota</taxon>
        <taxon>Metazoa</taxon>
        <taxon>Ecdysozoa</taxon>
        <taxon>Arthropoda</taxon>
        <taxon>Hexapoda</taxon>
        <taxon>Insecta</taxon>
        <taxon>Pterygota</taxon>
        <taxon>Neoptera</taxon>
        <taxon>Endopterygota</taxon>
        <taxon>Hymenoptera</taxon>
        <taxon>Apocrita</taxon>
        <taxon>Proctotrupomorpha</taxon>
        <taxon>Chalcidoidea</taxon>
        <taxon>Trichogrammatidae</taxon>
        <taxon>Trichogramma</taxon>
    </lineage>
</organism>
<dbReference type="Proteomes" id="UP001627154">
    <property type="component" value="Unassembled WGS sequence"/>
</dbReference>
<dbReference type="EMBL" id="JBJJXI010000100">
    <property type="protein sequence ID" value="KAL3393215.1"/>
    <property type="molecule type" value="Genomic_DNA"/>
</dbReference>
<feature type="region of interest" description="Disordered" evidence="4">
    <location>
        <begin position="227"/>
        <end position="259"/>
    </location>
</feature>
<feature type="repeat" description="ANK" evidence="3">
    <location>
        <begin position="24"/>
        <end position="56"/>
    </location>
</feature>
<proteinExistence type="predicted"/>
<gene>
    <name evidence="5" type="ORF">TKK_012457</name>
</gene>
<dbReference type="SMART" id="SM00248">
    <property type="entry name" value="ANK"/>
    <property type="match status" value="4"/>
</dbReference>
<dbReference type="PROSITE" id="PS50297">
    <property type="entry name" value="ANK_REP_REGION"/>
    <property type="match status" value="1"/>
</dbReference>
<comment type="caution">
    <text evidence="5">The sequence shown here is derived from an EMBL/GenBank/DDBJ whole genome shotgun (WGS) entry which is preliminary data.</text>
</comment>
<dbReference type="PROSITE" id="PS50088">
    <property type="entry name" value="ANK_REPEAT"/>
    <property type="match status" value="1"/>
</dbReference>
<keyword evidence="6" id="KW-1185">Reference proteome</keyword>
<dbReference type="PANTHER" id="PTHR24161">
    <property type="entry name" value="ANK_REP_REGION DOMAIN-CONTAINING PROTEIN-RELATED"/>
    <property type="match status" value="1"/>
</dbReference>
<feature type="compositionally biased region" description="Basic and acidic residues" evidence="4">
    <location>
        <begin position="233"/>
        <end position="259"/>
    </location>
</feature>
<dbReference type="AlphaFoldDB" id="A0ABD2WJW2"/>
<evidence type="ECO:0000313" key="6">
    <source>
        <dbReference type="Proteomes" id="UP001627154"/>
    </source>
</evidence>
<evidence type="ECO:0000256" key="4">
    <source>
        <dbReference type="SAM" id="MobiDB-lite"/>
    </source>
</evidence>
<evidence type="ECO:0000256" key="2">
    <source>
        <dbReference type="ARBA" id="ARBA00023043"/>
    </source>
</evidence>
<dbReference type="InterPro" id="IPR036770">
    <property type="entry name" value="Ankyrin_rpt-contain_sf"/>
</dbReference>
<dbReference type="Pfam" id="PF12796">
    <property type="entry name" value="Ank_2"/>
    <property type="match status" value="1"/>
</dbReference>
<evidence type="ECO:0000313" key="5">
    <source>
        <dbReference type="EMBL" id="KAL3393215.1"/>
    </source>
</evidence>
<evidence type="ECO:0000256" key="1">
    <source>
        <dbReference type="ARBA" id="ARBA00022737"/>
    </source>
</evidence>
<dbReference type="SUPFAM" id="SSF48403">
    <property type="entry name" value="Ankyrin repeat"/>
    <property type="match status" value="1"/>
</dbReference>
<name>A0ABD2WJW2_9HYME</name>
<dbReference type="Pfam" id="PF00023">
    <property type="entry name" value="Ank"/>
    <property type="match status" value="1"/>
</dbReference>
<dbReference type="PANTHER" id="PTHR24161:SF85">
    <property type="entry name" value="PALMITOYLTRANSFERASE HIP14"/>
    <property type="match status" value="1"/>
</dbReference>
<dbReference type="InterPro" id="IPR002110">
    <property type="entry name" value="Ankyrin_rpt"/>
</dbReference>
<keyword evidence="1" id="KW-0677">Repeat</keyword>
<protein>
    <submittedName>
        <fullName evidence="5">Uncharacterized protein</fullName>
    </submittedName>
</protein>